<accession>A0ACD3AY04</accession>
<dbReference type="Proteomes" id="UP000308600">
    <property type="component" value="Unassembled WGS sequence"/>
</dbReference>
<protein>
    <submittedName>
        <fullName evidence="1">Uncharacterized protein</fullName>
    </submittedName>
</protein>
<keyword evidence="2" id="KW-1185">Reference proteome</keyword>
<organism evidence="1 2">
    <name type="scientific">Pluteus cervinus</name>
    <dbReference type="NCBI Taxonomy" id="181527"/>
    <lineage>
        <taxon>Eukaryota</taxon>
        <taxon>Fungi</taxon>
        <taxon>Dikarya</taxon>
        <taxon>Basidiomycota</taxon>
        <taxon>Agaricomycotina</taxon>
        <taxon>Agaricomycetes</taxon>
        <taxon>Agaricomycetidae</taxon>
        <taxon>Agaricales</taxon>
        <taxon>Pluteineae</taxon>
        <taxon>Pluteaceae</taxon>
        <taxon>Pluteus</taxon>
    </lineage>
</organism>
<evidence type="ECO:0000313" key="2">
    <source>
        <dbReference type="Proteomes" id="UP000308600"/>
    </source>
</evidence>
<dbReference type="EMBL" id="ML208324">
    <property type="protein sequence ID" value="TFK69817.1"/>
    <property type="molecule type" value="Genomic_DNA"/>
</dbReference>
<sequence length="238" mass="25620">MSSPYTPDAAFHHFPSPTFEHVLSRLQRLTIPSSQSPAALVSHVDTTHLQKAAFALAPDTTRNSTHVDCTLGASFSMVFPSPSKPYEQDLPTLIDTFAPKPLASDLSPTSTSSSDLDSVSSQPSNPRLSFEAFLATRSRVVRLYNLPSMAEAFLTSLFNSPMRPSGLIPVPVSMWSLRDKQDVDVSLSNGVASLVIHSKSVIATLRNGDSTSFTRRAALLTHDKTALAPPPSPLGCPF</sequence>
<evidence type="ECO:0000313" key="1">
    <source>
        <dbReference type="EMBL" id="TFK69817.1"/>
    </source>
</evidence>
<proteinExistence type="predicted"/>
<reference evidence="1 2" key="1">
    <citation type="journal article" date="2019" name="Nat. Ecol. Evol.">
        <title>Megaphylogeny resolves global patterns of mushroom evolution.</title>
        <authorList>
            <person name="Varga T."/>
            <person name="Krizsan K."/>
            <person name="Foldi C."/>
            <person name="Dima B."/>
            <person name="Sanchez-Garcia M."/>
            <person name="Sanchez-Ramirez S."/>
            <person name="Szollosi G.J."/>
            <person name="Szarkandi J.G."/>
            <person name="Papp V."/>
            <person name="Albert L."/>
            <person name="Andreopoulos W."/>
            <person name="Angelini C."/>
            <person name="Antonin V."/>
            <person name="Barry K.W."/>
            <person name="Bougher N.L."/>
            <person name="Buchanan P."/>
            <person name="Buyck B."/>
            <person name="Bense V."/>
            <person name="Catcheside P."/>
            <person name="Chovatia M."/>
            <person name="Cooper J."/>
            <person name="Damon W."/>
            <person name="Desjardin D."/>
            <person name="Finy P."/>
            <person name="Geml J."/>
            <person name="Haridas S."/>
            <person name="Hughes K."/>
            <person name="Justo A."/>
            <person name="Karasinski D."/>
            <person name="Kautmanova I."/>
            <person name="Kiss B."/>
            <person name="Kocsube S."/>
            <person name="Kotiranta H."/>
            <person name="LaButti K.M."/>
            <person name="Lechner B.E."/>
            <person name="Liimatainen K."/>
            <person name="Lipzen A."/>
            <person name="Lukacs Z."/>
            <person name="Mihaltcheva S."/>
            <person name="Morgado L.N."/>
            <person name="Niskanen T."/>
            <person name="Noordeloos M.E."/>
            <person name="Ohm R.A."/>
            <person name="Ortiz-Santana B."/>
            <person name="Ovrebo C."/>
            <person name="Racz N."/>
            <person name="Riley R."/>
            <person name="Savchenko A."/>
            <person name="Shiryaev A."/>
            <person name="Soop K."/>
            <person name="Spirin V."/>
            <person name="Szebenyi C."/>
            <person name="Tomsovsky M."/>
            <person name="Tulloss R.E."/>
            <person name="Uehling J."/>
            <person name="Grigoriev I.V."/>
            <person name="Vagvolgyi C."/>
            <person name="Papp T."/>
            <person name="Martin F.M."/>
            <person name="Miettinen O."/>
            <person name="Hibbett D.S."/>
            <person name="Nagy L.G."/>
        </authorList>
    </citation>
    <scope>NUCLEOTIDE SEQUENCE [LARGE SCALE GENOMIC DNA]</scope>
    <source>
        <strain evidence="1 2">NL-1719</strain>
    </source>
</reference>
<name>A0ACD3AY04_9AGAR</name>
<gene>
    <name evidence="1" type="ORF">BDN72DRAFT_897006</name>
</gene>